<dbReference type="Proteomes" id="UP000824334">
    <property type="component" value="Chromosome"/>
</dbReference>
<evidence type="ECO:0000313" key="1">
    <source>
        <dbReference type="EMBL" id="QYC11511.1"/>
    </source>
</evidence>
<sequence>MAIPFAAALWREAAGETATEFDLRLLRRSAVEVCPLADQADRVDISLEGDDFVLFIEVKVDANLQPDQLGRYAEAARRSASLRSKLRHAVIYLAPSLTLLPDTCVWIDWRRTAGALMAASDAVPNAYDRQSAIQFAEYITRFEKA</sequence>
<dbReference type="InterPro" id="IPR029470">
    <property type="entry name" value="PDDEXK_4"/>
</dbReference>
<evidence type="ECO:0000313" key="2">
    <source>
        <dbReference type="Proteomes" id="UP000824334"/>
    </source>
</evidence>
<organism evidence="1 2">
    <name type="scientific">Brevundimonas nasdae</name>
    <dbReference type="NCBI Taxonomy" id="172043"/>
    <lineage>
        <taxon>Bacteria</taxon>
        <taxon>Pseudomonadati</taxon>
        <taxon>Pseudomonadota</taxon>
        <taxon>Alphaproteobacteria</taxon>
        <taxon>Caulobacterales</taxon>
        <taxon>Caulobacteraceae</taxon>
        <taxon>Brevundimonas</taxon>
    </lineage>
</organism>
<keyword evidence="2" id="KW-1185">Reference proteome</keyword>
<dbReference type="Pfam" id="PF14281">
    <property type="entry name" value="PDDEXK_4"/>
    <property type="match status" value="1"/>
</dbReference>
<name>A0ABX8TJX8_9CAUL</name>
<gene>
    <name evidence="1" type="ORF">KWG56_05915</name>
</gene>
<dbReference type="RefSeq" id="WP_219354090.1">
    <property type="nucleotide sequence ID" value="NZ_CP080036.1"/>
</dbReference>
<accession>A0ABX8TJX8</accession>
<dbReference type="EMBL" id="CP080034">
    <property type="protein sequence ID" value="QYC11511.1"/>
    <property type="molecule type" value="Genomic_DNA"/>
</dbReference>
<reference evidence="1 2" key="1">
    <citation type="submission" date="2021-07" db="EMBL/GenBank/DDBJ databases">
        <title>Isolation and characterization of bacteria from a gold mining with a capacity of golden bioaccumulation.</title>
        <authorList>
            <person name="Yang X.J."/>
        </authorList>
    </citation>
    <scope>NUCLEOTIDE SEQUENCE [LARGE SCALE GENOMIC DNA]</scope>
    <source>
        <strain evidence="1 2">Au29</strain>
    </source>
</reference>
<proteinExistence type="predicted"/>
<protein>
    <submittedName>
        <fullName evidence="1">PD-(D/E)XK nuclease family protein</fullName>
    </submittedName>
</protein>